<dbReference type="PANTHER" id="PTHR10983">
    <property type="entry name" value="1-ACYLGLYCEROL-3-PHOSPHATE ACYLTRANSFERASE-RELATED"/>
    <property type="match status" value="1"/>
</dbReference>
<evidence type="ECO:0000256" key="1">
    <source>
        <dbReference type="ARBA" id="ARBA00008655"/>
    </source>
</evidence>
<dbReference type="RefSeq" id="XP_030838581.1">
    <property type="nucleotide sequence ID" value="XM_030982721.1"/>
</dbReference>
<reference evidence="6" key="2">
    <citation type="submission" date="2021-01" db="UniProtKB">
        <authorList>
            <consortium name="EnsemblMetazoa"/>
        </authorList>
    </citation>
    <scope>IDENTIFICATION</scope>
</reference>
<dbReference type="Proteomes" id="UP000007110">
    <property type="component" value="Unassembled WGS sequence"/>
</dbReference>
<dbReference type="InParanoid" id="A0A7M7NM26"/>
<accession>A0A7M7NM26</accession>
<dbReference type="OrthoDB" id="189226at2759"/>
<evidence type="ECO:0000313" key="6">
    <source>
        <dbReference type="EnsemblMetazoa" id="XP_030838581"/>
    </source>
</evidence>
<keyword evidence="2" id="KW-0808">Transferase</keyword>
<dbReference type="InterPro" id="IPR032098">
    <property type="entry name" value="Acyltransf_C"/>
</dbReference>
<protein>
    <recommendedName>
        <fullName evidence="5">Phospholipid/glycerol acyltransferase domain-containing protein</fullName>
    </recommendedName>
</protein>
<evidence type="ECO:0000256" key="3">
    <source>
        <dbReference type="ARBA" id="ARBA00023315"/>
    </source>
</evidence>
<keyword evidence="3" id="KW-0012">Acyltransferase</keyword>
<organism evidence="6 7">
    <name type="scientific">Strongylocentrotus purpuratus</name>
    <name type="common">Purple sea urchin</name>
    <dbReference type="NCBI Taxonomy" id="7668"/>
    <lineage>
        <taxon>Eukaryota</taxon>
        <taxon>Metazoa</taxon>
        <taxon>Echinodermata</taxon>
        <taxon>Eleutherozoa</taxon>
        <taxon>Echinozoa</taxon>
        <taxon>Echinoidea</taxon>
        <taxon>Euechinoidea</taxon>
        <taxon>Echinacea</taxon>
        <taxon>Camarodonta</taxon>
        <taxon>Echinidea</taxon>
        <taxon>Strongylocentrotidae</taxon>
        <taxon>Strongylocentrotus</taxon>
    </lineage>
</organism>
<dbReference type="EnsemblMetazoa" id="XM_030982721">
    <property type="protein sequence ID" value="XP_030838581"/>
    <property type="gene ID" value="LOC105439599"/>
</dbReference>
<dbReference type="FunCoup" id="A0A7M7NM26">
    <property type="interactions" value="261"/>
</dbReference>
<dbReference type="CDD" id="cd07990">
    <property type="entry name" value="LPLAT_LCLAT1-like"/>
    <property type="match status" value="1"/>
</dbReference>
<dbReference type="Pfam" id="PF16076">
    <property type="entry name" value="Acyltransf_C"/>
    <property type="match status" value="1"/>
</dbReference>
<name>A0A7M7NM26_STRPU</name>
<proteinExistence type="inferred from homology"/>
<dbReference type="SMART" id="SM00563">
    <property type="entry name" value="PlsC"/>
    <property type="match status" value="1"/>
</dbReference>
<dbReference type="PANTHER" id="PTHR10983:SF73">
    <property type="entry name" value="1-ACYL-SN-GLYCEROL-3-PHOSPHATE ACYLTRANSFERASE EPSILON"/>
    <property type="match status" value="1"/>
</dbReference>
<dbReference type="GO" id="GO:0012505">
    <property type="term" value="C:endomembrane system"/>
    <property type="evidence" value="ECO:0000318"/>
    <property type="project" value="GO_Central"/>
</dbReference>
<keyword evidence="4" id="KW-0472">Membrane</keyword>
<comment type="similarity">
    <text evidence="1">Belongs to the 1-acyl-sn-glycerol-3-phosphate acyltransferase family.</text>
</comment>
<dbReference type="GO" id="GO:0036149">
    <property type="term" value="P:phosphatidylinositol acyl-chain remodeling"/>
    <property type="evidence" value="ECO:0000318"/>
    <property type="project" value="GO_Central"/>
</dbReference>
<keyword evidence="4" id="KW-0812">Transmembrane</keyword>
<dbReference type="GO" id="GO:0005783">
    <property type="term" value="C:endoplasmic reticulum"/>
    <property type="evidence" value="ECO:0000318"/>
    <property type="project" value="GO_Central"/>
</dbReference>
<dbReference type="InterPro" id="IPR002123">
    <property type="entry name" value="Plipid/glycerol_acylTrfase"/>
</dbReference>
<keyword evidence="7" id="KW-1185">Reference proteome</keyword>
<evidence type="ECO:0000256" key="2">
    <source>
        <dbReference type="ARBA" id="ARBA00022679"/>
    </source>
</evidence>
<feature type="domain" description="Phospholipid/glycerol acyltransferase" evidence="5">
    <location>
        <begin position="89"/>
        <end position="211"/>
    </location>
</feature>
<dbReference type="OMA" id="HRSTVDW"/>
<dbReference type="AlphaFoldDB" id="A0A7M7NM26"/>
<dbReference type="SUPFAM" id="SSF69593">
    <property type="entry name" value="Glycerol-3-phosphate (1)-acyltransferase"/>
    <property type="match status" value="1"/>
</dbReference>
<sequence length="374" mass="43024">MFTVILHLNSLRYLVPAGMMVGCAPVYLRAFFGCHALKYVLPVRWYQTLEDTVWGTFQRVVEFFFEHYTGVEVILYGDAEECLSKKENVIYLSNHQSTLDWVATDMLASRAGCLGRVRYVVKDGLKYLPLYGYVFYLHGCIFVNRAKSRQAAPPSFTKVIKQLKHHRDYNIPSWMVVFPEGTRFRPEKEEVIKTSQGFAYQQGLPVLHHVLSPRVRATHLCVEGFRDSADTLYDVTIAYSNTGEEGKGPVVRREAPSMPDFLMGKCPRVHIHMRRIALETIPSDIVECHRWLHGVFETKDRMLADFYSEDPEKRGRLEGEGQRSTLGLMTTLPAMALSAACMVPFIMVAEQRRAYWQLWLYGVTFTLLWMKIAV</sequence>
<dbReference type="GO" id="GO:0016746">
    <property type="term" value="F:acyltransferase activity"/>
    <property type="evidence" value="ECO:0000318"/>
    <property type="project" value="GO_Central"/>
</dbReference>
<feature type="transmembrane region" description="Helical" evidence="4">
    <location>
        <begin position="326"/>
        <end position="348"/>
    </location>
</feature>
<dbReference type="CTD" id="55326"/>
<evidence type="ECO:0000313" key="7">
    <source>
        <dbReference type="Proteomes" id="UP000007110"/>
    </source>
</evidence>
<dbReference type="Pfam" id="PF01553">
    <property type="entry name" value="Acyltransferase"/>
    <property type="match status" value="1"/>
</dbReference>
<dbReference type="GO" id="GO:0005739">
    <property type="term" value="C:mitochondrion"/>
    <property type="evidence" value="ECO:0000318"/>
    <property type="project" value="GO_Central"/>
</dbReference>
<dbReference type="GeneID" id="105439599"/>
<dbReference type="KEGG" id="spu:105439599"/>
<feature type="transmembrane region" description="Helical" evidence="4">
    <location>
        <begin position="354"/>
        <end position="372"/>
    </location>
</feature>
<reference evidence="7" key="1">
    <citation type="submission" date="2015-02" db="EMBL/GenBank/DDBJ databases">
        <title>Genome sequencing for Strongylocentrotus purpuratus.</title>
        <authorList>
            <person name="Murali S."/>
            <person name="Liu Y."/>
            <person name="Vee V."/>
            <person name="English A."/>
            <person name="Wang M."/>
            <person name="Skinner E."/>
            <person name="Han Y."/>
            <person name="Muzny D.M."/>
            <person name="Worley K.C."/>
            <person name="Gibbs R.A."/>
        </authorList>
    </citation>
    <scope>NUCLEOTIDE SEQUENCE</scope>
</reference>
<keyword evidence="4" id="KW-1133">Transmembrane helix</keyword>
<evidence type="ECO:0000259" key="5">
    <source>
        <dbReference type="SMART" id="SM00563"/>
    </source>
</evidence>
<evidence type="ECO:0000256" key="4">
    <source>
        <dbReference type="SAM" id="Phobius"/>
    </source>
</evidence>